<sequence>MDNYLGEIRIFAGNFAPVGWQLCNGALLAISQYEALFTLLGTQYGGDGQTTFGLPDLRQRIAVGTGQISPSGGSQTYMLGQAAGTPNVTLLQTNIPSHTHNLVATNTTATTGDPTNNLLGVSNGNNNTGPTAYPDVNLYTTLPLPAGGTTVPNALLDPGTINPSGGTQPHDNQMPYVVINYIIATEGIYPSSF</sequence>
<dbReference type="Gene3D" id="3.90.1340.10">
    <property type="entry name" value="Phage tail collar domain"/>
    <property type="match status" value="1"/>
</dbReference>
<proteinExistence type="predicted"/>
<dbReference type="EMBL" id="FNBN01000002">
    <property type="protein sequence ID" value="SDF67561.1"/>
    <property type="molecule type" value="Genomic_DNA"/>
</dbReference>
<accession>A0A1G7N0V6</accession>
<reference evidence="2 3" key="1">
    <citation type="submission" date="2016-10" db="EMBL/GenBank/DDBJ databases">
        <authorList>
            <person name="de Groot N.N."/>
        </authorList>
    </citation>
    <scope>NUCLEOTIDE SEQUENCE [LARGE SCALE GENOMIC DNA]</scope>
    <source>
        <strain evidence="2 3">DSM 527</strain>
    </source>
</reference>
<name>A0A1G7N0V6_CHIFI</name>
<dbReference type="Pfam" id="PF07484">
    <property type="entry name" value="Collar"/>
    <property type="match status" value="1"/>
</dbReference>
<gene>
    <name evidence="2" type="ORF">SAMN04488121_102626</name>
</gene>
<organism evidence="2 3">
    <name type="scientific">Chitinophaga filiformis</name>
    <name type="common">Myxococcus filiformis</name>
    <name type="synonym">Flexibacter filiformis</name>
    <dbReference type="NCBI Taxonomy" id="104663"/>
    <lineage>
        <taxon>Bacteria</taxon>
        <taxon>Pseudomonadati</taxon>
        <taxon>Bacteroidota</taxon>
        <taxon>Chitinophagia</taxon>
        <taxon>Chitinophagales</taxon>
        <taxon>Chitinophagaceae</taxon>
        <taxon>Chitinophaga</taxon>
    </lineage>
</organism>
<evidence type="ECO:0000313" key="2">
    <source>
        <dbReference type="EMBL" id="SDF67561.1"/>
    </source>
</evidence>
<dbReference type="Proteomes" id="UP000199045">
    <property type="component" value="Unassembled WGS sequence"/>
</dbReference>
<dbReference type="OrthoDB" id="9810174at2"/>
<evidence type="ECO:0000313" key="3">
    <source>
        <dbReference type="Proteomes" id="UP000199045"/>
    </source>
</evidence>
<protein>
    <submittedName>
        <fullName evidence="2">Microcystin-dependent protein</fullName>
    </submittedName>
</protein>
<feature type="domain" description="Phage tail collar" evidence="1">
    <location>
        <begin position="6"/>
        <end position="61"/>
    </location>
</feature>
<dbReference type="InterPro" id="IPR011083">
    <property type="entry name" value="Phage_tail_collar_dom"/>
</dbReference>
<dbReference type="AlphaFoldDB" id="A0A1G7N0V6"/>
<evidence type="ECO:0000259" key="1">
    <source>
        <dbReference type="Pfam" id="PF07484"/>
    </source>
</evidence>
<dbReference type="InterPro" id="IPR037053">
    <property type="entry name" value="Phage_tail_collar_dom_sf"/>
</dbReference>
<dbReference type="RefSeq" id="WP_089831139.1">
    <property type="nucleotide sequence ID" value="NZ_FNBN01000002.1"/>
</dbReference>
<dbReference type="SUPFAM" id="SSF88874">
    <property type="entry name" value="Receptor-binding domain of short tail fibre protein gp12"/>
    <property type="match status" value="1"/>
</dbReference>
<dbReference type="STRING" id="104663.SAMN04488121_102626"/>